<feature type="coiled-coil region" evidence="1">
    <location>
        <begin position="65"/>
        <end position="171"/>
    </location>
</feature>
<keyword evidence="3" id="KW-1185">Reference proteome</keyword>
<evidence type="ECO:0000313" key="3">
    <source>
        <dbReference type="Proteomes" id="UP000193944"/>
    </source>
</evidence>
<evidence type="ECO:0000256" key="1">
    <source>
        <dbReference type="SAM" id="Coils"/>
    </source>
</evidence>
<organism evidence="2 3">
    <name type="scientific">Anaeromyces robustus</name>
    <dbReference type="NCBI Taxonomy" id="1754192"/>
    <lineage>
        <taxon>Eukaryota</taxon>
        <taxon>Fungi</taxon>
        <taxon>Fungi incertae sedis</taxon>
        <taxon>Chytridiomycota</taxon>
        <taxon>Chytridiomycota incertae sedis</taxon>
        <taxon>Neocallimastigomycetes</taxon>
        <taxon>Neocallimastigales</taxon>
        <taxon>Neocallimastigaceae</taxon>
        <taxon>Anaeromyces</taxon>
    </lineage>
</organism>
<dbReference type="EMBL" id="MCFG01000146">
    <property type="protein sequence ID" value="ORX80411.1"/>
    <property type="molecule type" value="Genomic_DNA"/>
</dbReference>
<gene>
    <name evidence="2" type="ORF">BCR32DRAFT_22342</name>
</gene>
<dbReference type="Proteomes" id="UP000193944">
    <property type="component" value="Unassembled WGS sequence"/>
</dbReference>
<evidence type="ECO:0000313" key="2">
    <source>
        <dbReference type="EMBL" id="ORX80411.1"/>
    </source>
</evidence>
<sequence>MKSLLAAANKSLIEIRQQNLDKNEEIIKQKELIATLTENKDKLEKFTKDIKDNFDNIVNTTQSERDALSLKINQLTIDLNNAKNENSDLQEEYQKYKNRANILFQQYSENNIKMKIDELESLNSKLEEEKRNEKSKYEEISKRNASIKDELNNAYEKISVLQNQIFDYERDMQESNQIKAEVTILKTKIKENDDKYSKGI</sequence>
<protein>
    <submittedName>
        <fullName evidence="2">Uncharacterized protein</fullName>
    </submittedName>
</protein>
<comment type="caution">
    <text evidence="2">The sequence shown here is derived from an EMBL/GenBank/DDBJ whole genome shotgun (WGS) entry which is preliminary data.</text>
</comment>
<keyword evidence="1" id="KW-0175">Coiled coil</keyword>
<accession>A0A1Y1X3N2</accession>
<proteinExistence type="predicted"/>
<reference evidence="2 3" key="1">
    <citation type="submission" date="2016-08" db="EMBL/GenBank/DDBJ databases">
        <title>A Parts List for Fungal Cellulosomes Revealed by Comparative Genomics.</title>
        <authorList>
            <consortium name="DOE Joint Genome Institute"/>
            <person name="Haitjema C.H."/>
            <person name="Gilmore S.P."/>
            <person name="Henske J.K."/>
            <person name="Solomon K.V."/>
            <person name="De Groot R."/>
            <person name="Kuo A."/>
            <person name="Mondo S.J."/>
            <person name="Salamov A.A."/>
            <person name="Labutti K."/>
            <person name="Zhao Z."/>
            <person name="Chiniquy J."/>
            <person name="Barry K."/>
            <person name="Brewer H.M."/>
            <person name="Purvine S.O."/>
            <person name="Wright A.T."/>
            <person name="Boxma B."/>
            <person name="Van Alen T."/>
            <person name="Hackstein J.H."/>
            <person name="Baker S.E."/>
            <person name="Grigoriev I.V."/>
            <person name="O'Malley M.A."/>
        </authorList>
    </citation>
    <scope>NUCLEOTIDE SEQUENCE [LARGE SCALE GENOMIC DNA]</scope>
    <source>
        <strain evidence="2 3">S4</strain>
    </source>
</reference>
<dbReference type="STRING" id="1754192.A0A1Y1X3N2"/>
<reference evidence="2 3" key="2">
    <citation type="submission" date="2016-08" db="EMBL/GenBank/DDBJ databases">
        <title>Pervasive Adenine N6-methylation of Active Genes in Fungi.</title>
        <authorList>
            <consortium name="DOE Joint Genome Institute"/>
            <person name="Mondo S.J."/>
            <person name="Dannebaum R.O."/>
            <person name="Kuo R.C."/>
            <person name="Labutti K."/>
            <person name="Haridas S."/>
            <person name="Kuo A."/>
            <person name="Salamov A."/>
            <person name="Ahrendt S.R."/>
            <person name="Lipzen A."/>
            <person name="Sullivan W."/>
            <person name="Andreopoulos W.B."/>
            <person name="Clum A."/>
            <person name="Lindquist E."/>
            <person name="Daum C."/>
            <person name="Ramamoorthy G.K."/>
            <person name="Gryganskyi A."/>
            <person name="Culley D."/>
            <person name="Magnuson J.K."/>
            <person name="James T.Y."/>
            <person name="O'Malley M.A."/>
            <person name="Stajich J.E."/>
            <person name="Spatafora J.W."/>
            <person name="Visel A."/>
            <person name="Grigoriev I.V."/>
        </authorList>
    </citation>
    <scope>NUCLEOTIDE SEQUENCE [LARGE SCALE GENOMIC DNA]</scope>
    <source>
        <strain evidence="2 3">S4</strain>
    </source>
</reference>
<name>A0A1Y1X3N2_9FUNG</name>
<dbReference type="AlphaFoldDB" id="A0A1Y1X3N2"/>